<evidence type="ECO:0000313" key="6">
    <source>
        <dbReference type="EMBL" id="SKA94085.1"/>
    </source>
</evidence>
<dbReference type="SUPFAM" id="SSF51735">
    <property type="entry name" value="NAD(P)-binding Rossmann-fold domains"/>
    <property type="match status" value="1"/>
</dbReference>
<keyword evidence="2" id="KW-0520">NAD</keyword>
<evidence type="ECO:0000256" key="3">
    <source>
        <dbReference type="ARBA" id="ARBA00048615"/>
    </source>
</evidence>
<dbReference type="InterPro" id="IPR013118">
    <property type="entry name" value="Mannitol_DH_C"/>
</dbReference>
<dbReference type="InterPro" id="IPR000669">
    <property type="entry name" value="Mannitol_DH"/>
</dbReference>
<dbReference type="AlphaFoldDB" id="A0A1T4XYF9"/>
<sequence>MNISNIKTKNNNAEKILQFGEGNFLRAFVDWMINRLNETGSFDGSVVVVQPLENGMVEKLNEQNGLYTVILKGIENGNEVYNSEVVSSISRGVNPYKNFDEYEKLSFSENLKIIISNTTEAGIYFDETEKLEDKPQKSYVGKLTALLYKRFKHFNGDLERGFYIIPCELIEKNGEKLRETILKYAHHWNLGDEFINWLLNANIFYNSLVDRIVPGFPKDNHKEVCDYLGYEDDLIVECEPFHLWVIEGPKKIKEVLPFEKCNLNVLVVDDLTPYRTRKVRILNGAHTLMVPVAMLSKLETVRESVEDELIGRYVKETIFDEIVPVIDLPENELKEFSYAVLERFKNPFIKHYLSSIALNSISKFETRVLPTLIEYRNNKGFLPKNIVFSLASLILFYKGKGLDGSEIKLNDSDFVLDFFNDVWKDYSGDEKSLEDVAKKVLMNKDFWKMDLTKIEGLTKFVAENMKNILKLGIREALSNLR</sequence>
<evidence type="ECO:0000259" key="5">
    <source>
        <dbReference type="Pfam" id="PF08125"/>
    </source>
</evidence>
<organism evidence="6 7">
    <name type="scientific">Caloramator quimbayensis</name>
    <dbReference type="NCBI Taxonomy" id="1147123"/>
    <lineage>
        <taxon>Bacteria</taxon>
        <taxon>Bacillati</taxon>
        <taxon>Bacillota</taxon>
        <taxon>Clostridia</taxon>
        <taxon>Eubacteriales</taxon>
        <taxon>Clostridiaceae</taxon>
        <taxon>Caloramator</taxon>
    </lineage>
</organism>
<dbReference type="Gene3D" id="1.10.1040.10">
    <property type="entry name" value="N-(1-d-carboxylethyl)-l-norvaline Dehydrogenase, domain 2"/>
    <property type="match status" value="1"/>
</dbReference>
<accession>A0A1T4XYF9</accession>
<dbReference type="GO" id="GO:0005829">
    <property type="term" value="C:cytosol"/>
    <property type="evidence" value="ECO:0007669"/>
    <property type="project" value="TreeGrafter"/>
</dbReference>
<dbReference type="GO" id="GO:0019592">
    <property type="term" value="P:mannitol catabolic process"/>
    <property type="evidence" value="ECO:0007669"/>
    <property type="project" value="TreeGrafter"/>
</dbReference>
<dbReference type="GO" id="GO:0019698">
    <property type="term" value="P:D-galacturonate catabolic process"/>
    <property type="evidence" value="ECO:0007669"/>
    <property type="project" value="TreeGrafter"/>
</dbReference>
<dbReference type="NCBIfam" id="NF002969">
    <property type="entry name" value="PRK03643.1"/>
    <property type="match status" value="1"/>
</dbReference>
<dbReference type="InterPro" id="IPR036291">
    <property type="entry name" value="NAD(P)-bd_dom_sf"/>
</dbReference>
<evidence type="ECO:0000313" key="7">
    <source>
        <dbReference type="Proteomes" id="UP000190105"/>
    </source>
</evidence>
<feature type="domain" description="Mannitol dehydrogenase C-terminal" evidence="5">
    <location>
        <begin position="270"/>
        <end position="468"/>
    </location>
</feature>
<reference evidence="7" key="1">
    <citation type="submission" date="2017-02" db="EMBL/GenBank/DDBJ databases">
        <authorList>
            <person name="Varghese N."/>
            <person name="Submissions S."/>
        </authorList>
    </citation>
    <scope>NUCLEOTIDE SEQUENCE [LARGE SCALE GENOMIC DNA]</scope>
    <source>
        <strain evidence="7">USBA 833</strain>
    </source>
</reference>
<dbReference type="Pfam" id="PF08125">
    <property type="entry name" value="Mannitol_dh_C"/>
    <property type="match status" value="1"/>
</dbReference>
<dbReference type="InterPro" id="IPR013328">
    <property type="entry name" value="6PGD_dom2"/>
</dbReference>
<protein>
    <submittedName>
        <fullName evidence="6">Tagaturonate reductase</fullName>
    </submittedName>
</protein>
<evidence type="ECO:0000256" key="2">
    <source>
        <dbReference type="ARBA" id="ARBA00023027"/>
    </source>
</evidence>
<dbReference type="PANTHER" id="PTHR30524">
    <property type="entry name" value="MANNITOL-1-PHOSPHATE 5-DEHYDROGENASE"/>
    <property type="match status" value="1"/>
</dbReference>
<dbReference type="InterPro" id="IPR008927">
    <property type="entry name" value="6-PGluconate_DH-like_C_sf"/>
</dbReference>
<dbReference type="Proteomes" id="UP000190105">
    <property type="component" value="Unassembled WGS sequence"/>
</dbReference>
<evidence type="ECO:0000259" key="4">
    <source>
        <dbReference type="Pfam" id="PF01232"/>
    </source>
</evidence>
<dbReference type="SUPFAM" id="SSF48179">
    <property type="entry name" value="6-phosphogluconate dehydrogenase C-terminal domain-like"/>
    <property type="match status" value="1"/>
</dbReference>
<dbReference type="InterPro" id="IPR013131">
    <property type="entry name" value="Mannitol_DH_N"/>
</dbReference>
<name>A0A1T4XYF9_9CLOT</name>
<comment type="catalytic activity">
    <reaction evidence="3">
        <text>D-mannitol 1-phosphate + NAD(+) = beta-D-fructose 6-phosphate + NADH + H(+)</text>
        <dbReference type="Rhea" id="RHEA:19661"/>
        <dbReference type="ChEBI" id="CHEBI:15378"/>
        <dbReference type="ChEBI" id="CHEBI:57540"/>
        <dbReference type="ChEBI" id="CHEBI:57634"/>
        <dbReference type="ChEBI" id="CHEBI:57945"/>
        <dbReference type="ChEBI" id="CHEBI:61381"/>
        <dbReference type="EC" id="1.1.1.17"/>
    </reaction>
</comment>
<keyword evidence="7" id="KW-1185">Reference proteome</keyword>
<dbReference type="PRINTS" id="PR00084">
    <property type="entry name" value="MTLDHDRGNASE"/>
</dbReference>
<dbReference type="Gene3D" id="3.40.50.720">
    <property type="entry name" value="NAD(P)-binding Rossmann-like Domain"/>
    <property type="match status" value="1"/>
</dbReference>
<gene>
    <name evidence="6" type="ORF">SAMN05443428_11551</name>
</gene>
<keyword evidence="1" id="KW-0560">Oxidoreductase</keyword>
<proteinExistence type="predicted"/>
<dbReference type="Pfam" id="PF01232">
    <property type="entry name" value="Mannitol_dh"/>
    <property type="match status" value="1"/>
</dbReference>
<dbReference type="STRING" id="1147123.SAMN05443428_11551"/>
<dbReference type="EMBL" id="FUYH01000015">
    <property type="protein sequence ID" value="SKA94085.1"/>
    <property type="molecule type" value="Genomic_DNA"/>
</dbReference>
<feature type="domain" description="Mannitol dehydrogenase N-terminal" evidence="4">
    <location>
        <begin position="14"/>
        <end position="253"/>
    </location>
</feature>
<dbReference type="PANTHER" id="PTHR30524:SF0">
    <property type="entry name" value="ALTRONATE OXIDOREDUCTASE-RELATED"/>
    <property type="match status" value="1"/>
</dbReference>
<dbReference type="GO" id="GO:0008926">
    <property type="term" value="F:mannitol-1-phosphate 5-dehydrogenase activity"/>
    <property type="evidence" value="ECO:0007669"/>
    <property type="project" value="UniProtKB-EC"/>
</dbReference>
<dbReference type="GO" id="GO:0009026">
    <property type="term" value="F:tagaturonate reductase activity"/>
    <property type="evidence" value="ECO:0007669"/>
    <property type="project" value="TreeGrafter"/>
</dbReference>
<evidence type="ECO:0000256" key="1">
    <source>
        <dbReference type="ARBA" id="ARBA00023002"/>
    </source>
</evidence>